<accession>A0AAV0DHN7</accession>
<keyword evidence="4" id="KW-1185">Reference proteome</keyword>
<dbReference type="InterPro" id="IPR017451">
    <property type="entry name" value="F-box-assoc_interact_dom"/>
</dbReference>
<dbReference type="InterPro" id="IPR001810">
    <property type="entry name" value="F-box_dom"/>
</dbReference>
<evidence type="ECO:0000259" key="2">
    <source>
        <dbReference type="Pfam" id="PF08268"/>
    </source>
</evidence>
<name>A0AAV0DHN7_9ASTE</name>
<dbReference type="EMBL" id="CAMAPF010000104">
    <property type="protein sequence ID" value="CAH9099064.1"/>
    <property type="molecule type" value="Genomic_DNA"/>
</dbReference>
<reference evidence="3" key="1">
    <citation type="submission" date="2022-07" db="EMBL/GenBank/DDBJ databases">
        <authorList>
            <person name="Macas J."/>
            <person name="Novak P."/>
            <person name="Neumann P."/>
        </authorList>
    </citation>
    <scope>NUCLEOTIDE SEQUENCE</scope>
</reference>
<dbReference type="AlphaFoldDB" id="A0AAV0DHN7"/>
<sequence>MRGASSEYRTHLPTSTLTHGHGGLFHRDILFQILVRLGAKSRGKLSCVSKCFRTILTDPRFVEFQRNWSAARNHGTTIRFSIQTRFMADPPWYLMFNSTPEQFYTISYEENQNGEFLQASVWHTGKGCSQDGKSVSFAKDQICFFNKHLKLMIFNLITGQHTTLLATPSRSRHTCAFLGYDGVSGTYKVLKADANWRTVKYWVFTLGVDETWREIKSPVFFFLSISFTHSVCINGVIYSYNVLRSATLGGCSELLVAFDVRSESFHLIPLPPETYAKDVIKSSVLELGGQFAVINVHQNKQIIVWTLQTAAKSPSRWKKRVFPFPLDKEILEAGSEFFSKTSITATSAGEIVLLKLNGIPSLWVLSNKLGAGSVWKKFRIKGIAECSTCVKISSQALLAQNIPENLFHLE</sequence>
<dbReference type="InterPro" id="IPR013187">
    <property type="entry name" value="F-box-assoc_dom_typ3"/>
</dbReference>
<dbReference type="SUPFAM" id="SSF81383">
    <property type="entry name" value="F-box domain"/>
    <property type="match status" value="1"/>
</dbReference>
<dbReference type="Pfam" id="PF00646">
    <property type="entry name" value="F-box"/>
    <property type="match status" value="1"/>
</dbReference>
<feature type="domain" description="F-box" evidence="1">
    <location>
        <begin position="27"/>
        <end position="61"/>
    </location>
</feature>
<gene>
    <name evidence="3" type="ORF">CEPIT_LOCUS14734</name>
</gene>
<proteinExistence type="predicted"/>
<dbReference type="PANTHER" id="PTHR31111:SF138">
    <property type="entry name" value="F-BOX ASSOCIATED DOMAIN-CONTAINING PROTEIN"/>
    <property type="match status" value="1"/>
</dbReference>
<dbReference type="Pfam" id="PF08268">
    <property type="entry name" value="FBA_3"/>
    <property type="match status" value="1"/>
</dbReference>
<evidence type="ECO:0008006" key="5">
    <source>
        <dbReference type="Google" id="ProtNLM"/>
    </source>
</evidence>
<dbReference type="InterPro" id="IPR036047">
    <property type="entry name" value="F-box-like_dom_sf"/>
</dbReference>
<organism evidence="3 4">
    <name type="scientific">Cuscuta epithymum</name>
    <dbReference type="NCBI Taxonomy" id="186058"/>
    <lineage>
        <taxon>Eukaryota</taxon>
        <taxon>Viridiplantae</taxon>
        <taxon>Streptophyta</taxon>
        <taxon>Embryophyta</taxon>
        <taxon>Tracheophyta</taxon>
        <taxon>Spermatophyta</taxon>
        <taxon>Magnoliopsida</taxon>
        <taxon>eudicotyledons</taxon>
        <taxon>Gunneridae</taxon>
        <taxon>Pentapetalae</taxon>
        <taxon>asterids</taxon>
        <taxon>lamiids</taxon>
        <taxon>Solanales</taxon>
        <taxon>Convolvulaceae</taxon>
        <taxon>Cuscuteae</taxon>
        <taxon>Cuscuta</taxon>
        <taxon>Cuscuta subgen. Cuscuta</taxon>
    </lineage>
</organism>
<protein>
    <recommendedName>
        <fullName evidence="5">F-box domain-containing protein</fullName>
    </recommendedName>
</protein>
<evidence type="ECO:0000259" key="1">
    <source>
        <dbReference type="Pfam" id="PF00646"/>
    </source>
</evidence>
<dbReference type="Proteomes" id="UP001152523">
    <property type="component" value="Unassembled WGS sequence"/>
</dbReference>
<dbReference type="PANTHER" id="PTHR31111">
    <property type="entry name" value="BNAA05G37150D PROTEIN-RELATED"/>
    <property type="match status" value="1"/>
</dbReference>
<feature type="domain" description="F-box associated beta-propeller type 3" evidence="2">
    <location>
        <begin position="104"/>
        <end position="385"/>
    </location>
</feature>
<evidence type="ECO:0000313" key="3">
    <source>
        <dbReference type="EMBL" id="CAH9099064.1"/>
    </source>
</evidence>
<comment type="caution">
    <text evidence="3">The sequence shown here is derived from an EMBL/GenBank/DDBJ whole genome shotgun (WGS) entry which is preliminary data.</text>
</comment>
<dbReference type="NCBIfam" id="TIGR01640">
    <property type="entry name" value="F_box_assoc_1"/>
    <property type="match status" value="1"/>
</dbReference>
<evidence type="ECO:0000313" key="4">
    <source>
        <dbReference type="Proteomes" id="UP001152523"/>
    </source>
</evidence>